<feature type="compositionally biased region" description="Low complexity" evidence="1">
    <location>
        <begin position="61"/>
        <end position="73"/>
    </location>
</feature>
<organism evidence="3">
    <name type="scientific">Fagus sylvatica</name>
    <name type="common">Beechnut</name>
    <dbReference type="NCBI Taxonomy" id="28930"/>
    <lineage>
        <taxon>Eukaryota</taxon>
        <taxon>Viridiplantae</taxon>
        <taxon>Streptophyta</taxon>
        <taxon>Embryophyta</taxon>
        <taxon>Tracheophyta</taxon>
        <taxon>Spermatophyta</taxon>
        <taxon>Magnoliopsida</taxon>
        <taxon>eudicotyledons</taxon>
        <taxon>Gunneridae</taxon>
        <taxon>Pentapetalae</taxon>
        <taxon>rosids</taxon>
        <taxon>fabids</taxon>
        <taxon>Fagales</taxon>
        <taxon>Fagaceae</taxon>
        <taxon>Fagus</taxon>
    </lineage>
</organism>
<feature type="chain" id="PRO_5014964586" description="PARP catalytic domain-containing protein" evidence="2">
    <location>
        <begin position="22"/>
        <end position="312"/>
    </location>
</feature>
<dbReference type="EMBL" id="OIVN01006001">
    <property type="protein sequence ID" value="SPD24743.1"/>
    <property type="molecule type" value="Genomic_DNA"/>
</dbReference>
<proteinExistence type="predicted"/>
<dbReference type="Gene3D" id="3.90.228.10">
    <property type="match status" value="1"/>
</dbReference>
<name>A0A2N9IL14_FAGSY</name>
<keyword evidence="2" id="KW-0732">Signal</keyword>
<dbReference type="SUPFAM" id="SSF56399">
    <property type="entry name" value="ADP-ribosylation"/>
    <property type="match status" value="1"/>
</dbReference>
<accession>A0A2N9IL14</accession>
<dbReference type="PANTHER" id="PTHR31681">
    <property type="entry name" value="C2H2-LIKE ZINC FINGER PROTEIN"/>
    <property type="match status" value="1"/>
</dbReference>
<evidence type="ECO:0000313" key="3">
    <source>
        <dbReference type="EMBL" id="SPD24743.1"/>
    </source>
</evidence>
<dbReference type="PANTHER" id="PTHR31681:SF51">
    <property type="entry name" value="PARP CATALYTIC DOMAIN-CONTAINING PROTEIN"/>
    <property type="match status" value="1"/>
</dbReference>
<evidence type="ECO:0000256" key="2">
    <source>
        <dbReference type="SAM" id="SignalP"/>
    </source>
</evidence>
<feature type="region of interest" description="Disordered" evidence="1">
    <location>
        <begin position="26"/>
        <end position="89"/>
    </location>
</feature>
<evidence type="ECO:0008006" key="4">
    <source>
        <dbReference type="Google" id="ProtNLM"/>
    </source>
</evidence>
<evidence type="ECO:0000256" key="1">
    <source>
        <dbReference type="SAM" id="MobiDB-lite"/>
    </source>
</evidence>
<sequence length="312" mass="34158">MVERCLIAASLAALICHPSATIKCFKPKSSTTSPQKEKTKPSSHLKKVHSKSKKKLDPHENSSSSSSHSNTNIPSPPSSPLPRSSSRTNKLVKGVSQLVEGDPSIGIVETIFRSGWPKEIGLTVQKVLKVNHSASVLNKFEEYRNKVKLNAAKSCKSKIMERLIVDGNELLKFQGALITCSLGIDRHSNICDKKCCGVCRMISSSFTVEDAAVLVHENSWKAHEKVTNDYVAKRVCARRAIILCRVIAGRVGGYHRLELMDGEEVGWFDSVVGSTGDESNGSEELMVLTPSAVLPCFVVVYEVICLPRLLKN</sequence>
<feature type="signal peptide" evidence="2">
    <location>
        <begin position="1"/>
        <end position="21"/>
    </location>
</feature>
<reference evidence="3" key="1">
    <citation type="submission" date="2018-02" db="EMBL/GenBank/DDBJ databases">
        <authorList>
            <person name="Cohen D.B."/>
            <person name="Kent A.D."/>
        </authorList>
    </citation>
    <scope>NUCLEOTIDE SEQUENCE</scope>
</reference>
<protein>
    <recommendedName>
        <fullName evidence="4">PARP catalytic domain-containing protein</fullName>
    </recommendedName>
</protein>
<gene>
    <name evidence="3" type="ORF">FSB_LOCUS52625</name>
</gene>
<dbReference type="AlphaFoldDB" id="A0A2N9IL14"/>
<feature type="compositionally biased region" description="Basic residues" evidence="1">
    <location>
        <begin position="41"/>
        <end position="54"/>
    </location>
</feature>